<dbReference type="EMBL" id="VWOJ01000001">
    <property type="protein sequence ID" value="KAA5804666.1"/>
    <property type="molecule type" value="Genomic_DNA"/>
</dbReference>
<feature type="domain" description="DSBA-like thioredoxin" evidence="6">
    <location>
        <begin position="92"/>
        <end position="231"/>
    </location>
</feature>
<dbReference type="PANTHER" id="PTHR13887">
    <property type="entry name" value="GLUTATHIONE S-TRANSFERASE KAPPA"/>
    <property type="match status" value="1"/>
</dbReference>
<organism evidence="8 9">
    <name type="scientific">Alkalicaulis satelles</name>
    <dbReference type="NCBI Taxonomy" id="2609175"/>
    <lineage>
        <taxon>Bacteria</taxon>
        <taxon>Pseudomonadati</taxon>
        <taxon>Pseudomonadota</taxon>
        <taxon>Alphaproteobacteria</taxon>
        <taxon>Maricaulales</taxon>
        <taxon>Maricaulaceae</taxon>
        <taxon>Alkalicaulis</taxon>
    </lineage>
</organism>
<evidence type="ECO:0000259" key="7">
    <source>
        <dbReference type="Pfam" id="PF18312"/>
    </source>
</evidence>
<name>A0A5M6ZIL0_9PROT</name>
<dbReference type="Proteomes" id="UP000325122">
    <property type="component" value="Unassembled WGS sequence"/>
</dbReference>
<feature type="signal peptide" evidence="5">
    <location>
        <begin position="1"/>
        <end position="20"/>
    </location>
</feature>
<comment type="caution">
    <text evidence="8">The sequence shown here is derived from an EMBL/GenBank/DDBJ whole genome shotgun (WGS) entry which is preliminary data.</text>
</comment>
<dbReference type="InterPro" id="IPR001853">
    <property type="entry name" value="DSBA-like_thioredoxin_dom"/>
</dbReference>
<dbReference type="InterPro" id="IPR036249">
    <property type="entry name" value="Thioredoxin-like_sf"/>
</dbReference>
<evidence type="ECO:0000256" key="2">
    <source>
        <dbReference type="ARBA" id="ARBA00023002"/>
    </source>
</evidence>
<feature type="chain" id="PRO_5024443817" evidence="5">
    <location>
        <begin position="21"/>
        <end position="246"/>
    </location>
</feature>
<evidence type="ECO:0000313" key="9">
    <source>
        <dbReference type="Proteomes" id="UP000325122"/>
    </source>
</evidence>
<dbReference type="AlphaFoldDB" id="A0A5M6ZIL0"/>
<keyword evidence="9" id="KW-1185">Reference proteome</keyword>
<reference evidence="8 9" key="1">
    <citation type="submission" date="2019-09" db="EMBL/GenBank/DDBJ databases">
        <authorList>
            <person name="Kevbrin V."/>
            <person name="Grouzdev D.S."/>
        </authorList>
    </citation>
    <scope>NUCLEOTIDE SEQUENCE [LARGE SCALE GENOMIC DNA]</scope>
    <source>
        <strain evidence="8 9">G-192</strain>
    </source>
</reference>
<keyword evidence="2" id="KW-0560">Oxidoreductase</keyword>
<dbReference type="RefSeq" id="WP_150021697.1">
    <property type="nucleotide sequence ID" value="NZ_VWOJ01000001.1"/>
</dbReference>
<dbReference type="InterPro" id="IPR041205">
    <property type="entry name" value="ScsC_N"/>
</dbReference>
<evidence type="ECO:0000256" key="4">
    <source>
        <dbReference type="ARBA" id="ARBA00023284"/>
    </source>
</evidence>
<dbReference type="GO" id="GO:0016491">
    <property type="term" value="F:oxidoreductase activity"/>
    <property type="evidence" value="ECO:0007669"/>
    <property type="project" value="UniProtKB-KW"/>
</dbReference>
<evidence type="ECO:0000313" key="8">
    <source>
        <dbReference type="EMBL" id="KAA5804666.1"/>
    </source>
</evidence>
<gene>
    <name evidence="8" type="ORF">F1654_01280</name>
</gene>
<dbReference type="PANTHER" id="PTHR13887:SF14">
    <property type="entry name" value="DISULFIDE BOND FORMATION PROTEIN D"/>
    <property type="match status" value="1"/>
</dbReference>
<dbReference type="Pfam" id="PF01323">
    <property type="entry name" value="DSBA"/>
    <property type="match status" value="1"/>
</dbReference>
<accession>A0A5M6ZIL0</accession>
<keyword evidence="1 5" id="KW-0732">Signal</keyword>
<dbReference type="PROSITE" id="PS51257">
    <property type="entry name" value="PROKAR_LIPOPROTEIN"/>
    <property type="match status" value="1"/>
</dbReference>
<sequence>MIRFLGAAALALTVSACGEAADPEAERAEIETVVREYILANPEIIEEALVSLQRRAEARETEAREAALPSLTDALFGDARDPFLGAADAPVTVVEFTDYACGFCKRAQEWKDMMLALHPGQVRFVHKTLPLRGSGSDMTAMAALSVWEGQRERYQGFHEALMAHRGEMTPEELSDIAQEAGVDVADMLAGMESEAVDGHLDRAFELANQLSLRGTPMFLFEDGTIIPGYAPPALTAAVQEALDAAQ</sequence>
<keyword evidence="4" id="KW-0676">Redox-active center</keyword>
<evidence type="ECO:0000256" key="1">
    <source>
        <dbReference type="ARBA" id="ARBA00022729"/>
    </source>
</evidence>
<dbReference type="Gene3D" id="3.40.30.10">
    <property type="entry name" value="Glutaredoxin"/>
    <property type="match status" value="1"/>
</dbReference>
<evidence type="ECO:0000256" key="5">
    <source>
        <dbReference type="SAM" id="SignalP"/>
    </source>
</evidence>
<evidence type="ECO:0000256" key="3">
    <source>
        <dbReference type="ARBA" id="ARBA00023157"/>
    </source>
</evidence>
<proteinExistence type="predicted"/>
<evidence type="ECO:0000259" key="6">
    <source>
        <dbReference type="Pfam" id="PF01323"/>
    </source>
</evidence>
<keyword evidence="3" id="KW-1015">Disulfide bond</keyword>
<feature type="domain" description="Copper resistance protein ScsC N-terminal" evidence="7">
    <location>
        <begin position="26"/>
        <end position="58"/>
    </location>
</feature>
<dbReference type="Pfam" id="PF18312">
    <property type="entry name" value="ScsC_N"/>
    <property type="match status" value="1"/>
</dbReference>
<dbReference type="SUPFAM" id="SSF52833">
    <property type="entry name" value="Thioredoxin-like"/>
    <property type="match status" value="1"/>
</dbReference>
<dbReference type="CDD" id="cd03023">
    <property type="entry name" value="DsbA_Com1_like"/>
    <property type="match status" value="1"/>
</dbReference>
<protein>
    <submittedName>
        <fullName evidence="8">DsbA family protein</fullName>
    </submittedName>
</protein>